<dbReference type="AlphaFoldDB" id="A0AAQ3MPH6"/>
<proteinExistence type="predicted"/>
<dbReference type="Proteomes" id="UP001374535">
    <property type="component" value="Chromosome 10"/>
</dbReference>
<reference evidence="1 2" key="1">
    <citation type="journal article" date="2023" name="Life. Sci Alliance">
        <title>Evolutionary insights into 3D genome organization and epigenetic landscape of Vigna mungo.</title>
        <authorList>
            <person name="Junaid A."/>
            <person name="Singh B."/>
            <person name="Bhatia S."/>
        </authorList>
    </citation>
    <scope>NUCLEOTIDE SEQUENCE [LARGE SCALE GENOMIC DNA]</scope>
    <source>
        <strain evidence="1">Urdbean</strain>
    </source>
</reference>
<dbReference type="EMBL" id="CP144691">
    <property type="protein sequence ID" value="WVY94429.1"/>
    <property type="molecule type" value="Genomic_DNA"/>
</dbReference>
<accession>A0AAQ3MPH6</accession>
<organism evidence="1 2">
    <name type="scientific">Vigna mungo</name>
    <name type="common">Black gram</name>
    <name type="synonym">Phaseolus mungo</name>
    <dbReference type="NCBI Taxonomy" id="3915"/>
    <lineage>
        <taxon>Eukaryota</taxon>
        <taxon>Viridiplantae</taxon>
        <taxon>Streptophyta</taxon>
        <taxon>Embryophyta</taxon>
        <taxon>Tracheophyta</taxon>
        <taxon>Spermatophyta</taxon>
        <taxon>Magnoliopsida</taxon>
        <taxon>eudicotyledons</taxon>
        <taxon>Gunneridae</taxon>
        <taxon>Pentapetalae</taxon>
        <taxon>rosids</taxon>
        <taxon>fabids</taxon>
        <taxon>Fabales</taxon>
        <taxon>Fabaceae</taxon>
        <taxon>Papilionoideae</taxon>
        <taxon>50 kb inversion clade</taxon>
        <taxon>NPAAA clade</taxon>
        <taxon>indigoferoid/millettioid clade</taxon>
        <taxon>Phaseoleae</taxon>
        <taxon>Vigna</taxon>
    </lineage>
</organism>
<gene>
    <name evidence="1" type="ORF">V8G54_033517</name>
</gene>
<keyword evidence="2" id="KW-1185">Reference proteome</keyword>
<name>A0AAQ3MPH6_VIGMU</name>
<evidence type="ECO:0000313" key="1">
    <source>
        <dbReference type="EMBL" id="WVY94429.1"/>
    </source>
</evidence>
<protein>
    <submittedName>
        <fullName evidence="1">Uncharacterized protein</fullName>
    </submittedName>
</protein>
<evidence type="ECO:0000313" key="2">
    <source>
        <dbReference type="Proteomes" id="UP001374535"/>
    </source>
</evidence>
<sequence length="307" mass="34879">MEISAEGINEVVEVGVRVKLKREMGLWNDNVLVGNLKLPLGSKARRHASFWKKDSFKLGHHELNHEMRDIMFLILGFQAFHSRSVDSDTLGLLIEQSQWRQPQGIPLSELQGLTTQVVQLVVVVNKLIGRAEEEKGAAINQAPLMVAATLEFQEIKCPTTSVIVYSNPSFTDSHSALNYVNDNSNSLMSDYCMDASVNFSECVCELYDGDESTEPKSEIDCTADLKTESTKLEVQIDFRKSKEYLQKIREAINHVLVLQYYEMDFYVDVFEPEIDFSVFDHLHDVPVEVSDFTLQENCPLHTAQIRI</sequence>